<sequence>MSDHFSLMRGRKVAMTFARKVFEAADLPLSRCDVDSLHSTQDLASSAGIRISMFIEPAQDMVSQGQFSDSTTLDAHSRALTWAVTRRGIMENENSALVSTCARQLKSLVDGNATVPSERVDGVELQVQRGAVAPSTSYFGVEKQYYDIFIRDSSTIAASGSDAGSMSAS</sequence>
<gene>
    <name evidence="1" type="ORF">EHS25_008191</name>
</gene>
<dbReference type="OrthoDB" id="10303561at2759"/>
<evidence type="ECO:0000313" key="2">
    <source>
        <dbReference type="Proteomes" id="UP000279259"/>
    </source>
</evidence>
<dbReference type="EMBL" id="RSCD01000005">
    <property type="protein sequence ID" value="RSH92745.1"/>
    <property type="molecule type" value="Genomic_DNA"/>
</dbReference>
<keyword evidence="2" id="KW-1185">Reference proteome</keyword>
<dbReference type="Proteomes" id="UP000279259">
    <property type="component" value="Unassembled WGS sequence"/>
</dbReference>
<reference evidence="1 2" key="1">
    <citation type="submission" date="2018-11" db="EMBL/GenBank/DDBJ databases">
        <title>Genome sequence of Saitozyma podzolica DSM 27192.</title>
        <authorList>
            <person name="Aliyu H."/>
            <person name="Gorte O."/>
            <person name="Ochsenreither K."/>
        </authorList>
    </citation>
    <scope>NUCLEOTIDE SEQUENCE [LARGE SCALE GENOMIC DNA]</scope>
    <source>
        <strain evidence="1 2">DSM 27192</strain>
    </source>
</reference>
<evidence type="ECO:0000313" key="1">
    <source>
        <dbReference type="EMBL" id="RSH92745.1"/>
    </source>
</evidence>
<name>A0A427YNT5_9TREE</name>
<dbReference type="AlphaFoldDB" id="A0A427YNT5"/>
<organism evidence="1 2">
    <name type="scientific">Saitozyma podzolica</name>
    <dbReference type="NCBI Taxonomy" id="1890683"/>
    <lineage>
        <taxon>Eukaryota</taxon>
        <taxon>Fungi</taxon>
        <taxon>Dikarya</taxon>
        <taxon>Basidiomycota</taxon>
        <taxon>Agaricomycotina</taxon>
        <taxon>Tremellomycetes</taxon>
        <taxon>Tremellales</taxon>
        <taxon>Trimorphomycetaceae</taxon>
        <taxon>Saitozyma</taxon>
    </lineage>
</organism>
<proteinExistence type="predicted"/>
<accession>A0A427YNT5</accession>
<protein>
    <submittedName>
        <fullName evidence="1">Uncharacterized protein</fullName>
    </submittedName>
</protein>
<comment type="caution">
    <text evidence="1">The sequence shown here is derived from an EMBL/GenBank/DDBJ whole genome shotgun (WGS) entry which is preliminary data.</text>
</comment>